<dbReference type="GO" id="GO:0005789">
    <property type="term" value="C:endoplasmic reticulum membrane"/>
    <property type="evidence" value="ECO:0007669"/>
    <property type="project" value="UniProtKB-SubCell"/>
</dbReference>
<sequence length="451" mass="51410">MLFPGLSDMHQQPGLSMASKKPMSNFPTRSWCHAQFHKSLGTLQEYECFIAPALILVDALLCGLIISHTAYTEIDWKAYMEQVEQIVQGERDYTRIKGGTGPLVYPAAHVYLYWILYHLTSYGRNILLAQILFGVLYIGTIFLAISCYKKAHAPYYILPMLVLSKRLHSIFVLRLFNDCFAVFFMWAAIYLFQRRAWIMGSIIYSWALGIKMTLLLSLPALGVVFFLAEGIVTSLKLASLIALVQLTIAFPFLPTNAVGYFTRAFDFSRQFLYTWTVNWRFLGEDLFLSRGLSITLLSAHIITLIFFTASRWITPIDKPVKFLIQNALNWKEPCGNGRGAISARISPTFILTTVLTANAIGFLFARSMHYQFYAYISLTTPFLLWRAGFHLFTQYILWALQEWAWNVYPSTNLSSVVVVGVQFLAVVGVWWNTRNEFVGLTSSIAVRDKTL</sequence>
<feature type="transmembrane region" description="Helical" evidence="14">
    <location>
        <begin position="372"/>
        <end position="400"/>
    </location>
</feature>
<keyword evidence="7 14" id="KW-0812">Transmembrane</keyword>
<feature type="transmembrane region" description="Helical" evidence="14">
    <location>
        <begin position="235"/>
        <end position="253"/>
    </location>
</feature>
<evidence type="ECO:0000256" key="4">
    <source>
        <dbReference type="ARBA" id="ARBA00015561"/>
    </source>
</evidence>
<dbReference type="GO" id="GO:0052925">
    <property type="term" value="F:dol-P-Man:Man(5)GlcNAc(2)-PP-Dol alpha-1,3-mannosyltransferase activity"/>
    <property type="evidence" value="ECO:0007669"/>
    <property type="project" value="UniProtKB-EC"/>
</dbReference>
<feature type="transmembrane region" description="Helical" evidence="14">
    <location>
        <begin position="287"/>
        <end position="309"/>
    </location>
</feature>
<dbReference type="Proteomes" id="UP000275772">
    <property type="component" value="Unassembled WGS sequence"/>
</dbReference>
<evidence type="ECO:0000256" key="5">
    <source>
        <dbReference type="ARBA" id="ARBA00022676"/>
    </source>
</evidence>
<evidence type="ECO:0000313" key="16">
    <source>
        <dbReference type="Proteomes" id="UP000275772"/>
    </source>
</evidence>
<dbReference type="EC" id="2.4.1.258" evidence="3 14"/>
<dbReference type="UniPathway" id="UPA00378"/>
<dbReference type="EMBL" id="UNSH01000051">
    <property type="protein sequence ID" value="SZF03477.1"/>
    <property type="molecule type" value="Genomic_DNA"/>
</dbReference>
<evidence type="ECO:0000256" key="13">
    <source>
        <dbReference type="ARBA" id="ARBA00093457"/>
    </source>
</evidence>
<evidence type="ECO:0000256" key="9">
    <source>
        <dbReference type="ARBA" id="ARBA00022989"/>
    </source>
</evidence>
<feature type="transmembrane region" description="Helical" evidence="14">
    <location>
        <begin position="412"/>
        <end position="431"/>
    </location>
</feature>
<reference evidence="15 16" key="1">
    <citation type="submission" date="2017-11" db="EMBL/GenBank/DDBJ databases">
        <authorList>
            <person name="Kracher B."/>
        </authorList>
    </citation>
    <scope>NUCLEOTIDE SEQUENCE [LARGE SCALE GENOMIC DNA]</scope>
    <source>
        <strain evidence="15 16">RACE1</strain>
    </source>
</reference>
<evidence type="ECO:0000256" key="11">
    <source>
        <dbReference type="ARBA" id="ARBA00044743"/>
    </source>
</evidence>
<evidence type="ECO:0000256" key="8">
    <source>
        <dbReference type="ARBA" id="ARBA00022824"/>
    </source>
</evidence>
<feature type="transmembrane region" description="Helical" evidence="14">
    <location>
        <begin position="169"/>
        <end position="191"/>
    </location>
</feature>
<keyword evidence="10 14" id="KW-0472">Membrane</keyword>
<organism evidence="15 16">
    <name type="scientific">Blumeria hordei</name>
    <name type="common">Barley powdery mildew</name>
    <name type="synonym">Blumeria graminis f. sp. hordei</name>
    <dbReference type="NCBI Taxonomy" id="2867405"/>
    <lineage>
        <taxon>Eukaryota</taxon>
        <taxon>Fungi</taxon>
        <taxon>Dikarya</taxon>
        <taxon>Ascomycota</taxon>
        <taxon>Pezizomycotina</taxon>
        <taxon>Leotiomycetes</taxon>
        <taxon>Erysiphales</taxon>
        <taxon>Erysiphaceae</taxon>
        <taxon>Blumeria</taxon>
    </lineage>
</organism>
<feature type="transmembrane region" description="Helical" evidence="14">
    <location>
        <begin position="49"/>
        <end position="71"/>
    </location>
</feature>
<dbReference type="Pfam" id="PF05208">
    <property type="entry name" value="ALG3"/>
    <property type="match status" value="1"/>
</dbReference>
<comment type="function">
    <text evidence="11 14">Dol-P-Man:Man(5)GlcNAc(2)-PP-Dol alpha-1,3-mannosyltransferase that operates in the biosynthetic pathway of dolichol-linked oligosaccharides, the glycan precursors employed in protein asparagine (N)-glycosylation. The assembly of dolichol-linked oligosaccharides begins on the cytosolic side of the endoplasmic reticulum membrane and finishes in its lumen. The sequential addition of sugars to dolichol pyrophosphate produces dolichol-linked oligosaccharides containing fourteen sugars, including two GlcNAcs, nine mannoses and three glucoses. Once assembled, the oligosaccharide is transferred from the lipid to nascent proteins by oligosaccharyltransferases. In the lumen of the endoplasmic reticulum, adds the first dolichyl beta-D-mannosyl phosphate derived mannose in an alpha-1,3 linkage to Man(5)GlcNAc(2)-PP-dolichol to produce Man(6)GlcNAc(2)-PP-dolichol.</text>
</comment>
<evidence type="ECO:0000313" key="15">
    <source>
        <dbReference type="EMBL" id="SZF03477.1"/>
    </source>
</evidence>
<keyword evidence="8 14" id="KW-0256">Endoplasmic reticulum</keyword>
<dbReference type="InterPro" id="IPR007873">
    <property type="entry name" value="Glycosyltransferase_ALG3"/>
</dbReference>
<evidence type="ECO:0000256" key="7">
    <source>
        <dbReference type="ARBA" id="ARBA00022692"/>
    </source>
</evidence>
<dbReference type="VEuPathDB" id="FungiDB:BLGHR1_14269"/>
<dbReference type="AlphaFoldDB" id="A0A383UU90"/>
<evidence type="ECO:0000256" key="2">
    <source>
        <dbReference type="ARBA" id="ARBA00004922"/>
    </source>
</evidence>
<dbReference type="PANTHER" id="PTHR12646:SF0">
    <property type="entry name" value="DOL-P-MAN:MAN(5)GLCNAC(2)-PP-DOL ALPHA-1,3-MANNOSYLTRANSFERASE"/>
    <property type="match status" value="1"/>
</dbReference>
<accession>A0A383UU90</accession>
<comment type="similarity">
    <text evidence="13">Belongs to the glycosyltransferase ALG3 family.</text>
</comment>
<keyword evidence="5 14" id="KW-0328">Glycosyltransferase</keyword>
<keyword evidence="6 14" id="KW-0808">Transferase</keyword>
<feature type="transmembrane region" description="Helical" evidence="14">
    <location>
        <begin position="203"/>
        <end position="228"/>
    </location>
</feature>
<dbReference type="PANTHER" id="PTHR12646">
    <property type="entry name" value="NOT56 - RELATED"/>
    <property type="match status" value="1"/>
</dbReference>
<name>A0A383UU90_BLUHO</name>
<feature type="transmembrane region" description="Helical" evidence="14">
    <location>
        <begin position="126"/>
        <end position="148"/>
    </location>
</feature>
<evidence type="ECO:0000256" key="6">
    <source>
        <dbReference type="ARBA" id="ARBA00022679"/>
    </source>
</evidence>
<protein>
    <recommendedName>
        <fullName evidence="4 14">Dol-P-Man:Man(5)GlcNAc(2)-PP-Dol alpha-1,3-mannosyltransferase</fullName>
        <ecNumber evidence="3 14">2.4.1.258</ecNumber>
    </recommendedName>
    <alternativeName>
        <fullName evidence="14">Dol-P-Man-dependent alpha(1-3)-mannosyltransferase</fullName>
    </alternativeName>
</protein>
<proteinExistence type="inferred from homology"/>
<evidence type="ECO:0000256" key="10">
    <source>
        <dbReference type="ARBA" id="ARBA00023136"/>
    </source>
</evidence>
<evidence type="ECO:0000256" key="14">
    <source>
        <dbReference type="RuleBase" id="RU364047"/>
    </source>
</evidence>
<evidence type="ECO:0000256" key="12">
    <source>
        <dbReference type="ARBA" id="ARBA00049506"/>
    </source>
</evidence>
<comment type="pathway">
    <text evidence="2 14">Protein modification; protein glycosylation.</text>
</comment>
<comment type="subcellular location">
    <subcellularLocation>
        <location evidence="1 14">Endoplasmic reticulum membrane</location>
        <topology evidence="1 14">Multi-pass membrane protein</topology>
    </subcellularLocation>
</comment>
<feature type="transmembrane region" description="Helical" evidence="14">
    <location>
        <begin position="348"/>
        <end position="366"/>
    </location>
</feature>
<comment type="catalytic activity">
    <reaction evidence="12 14">
        <text>an alpha-D-Man-(1-&gt;2)-alpha-D-Man-(1-&gt;2)-alpha-D-Man-(1-&gt;3)-[alpha-D-Man-(1-&gt;6)]-beta-D-Man-(1-&gt;4)-beta-D-GlcNAc-(1-&gt;4)-alpha-D-GlcNAc-diphospho-di-trans,poly-cis-dolichol + a di-trans,poly-cis-dolichyl beta-D-mannosyl phosphate = an alpha-D-Man-(1-&gt;2)-alpha-D-Man-(1-&gt;2)-alpha-D-Man-(1-&gt;3)-[alpha-D-Man-(1-&gt;3)-alpha-D-Man-(1-&gt;6)]-beta-D-Man-(1-&gt;4)-beta-D-GlcNAc-(1-&gt;4)-alpha-D-GlcNAc-diphospho-di-trans,poly-cis-dolichol + a di-trans,poly-cis-dolichyl phosphate + H(+)</text>
        <dbReference type="Rhea" id="RHEA:29527"/>
        <dbReference type="Rhea" id="RHEA-COMP:19498"/>
        <dbReference type="Rhea" id="RHEA-COMP:19501"/>
        <dbReference type="Rhea" id="RHEA-COMP:19516"/>
        <dbReference type="Rhea" id="RHEA-COMP:19517"/>
        <dbReference type="ChEBI" id="CHEBI:15378"/>
        <dbReference type="ChEBI" id="CHEBI:57683"/>
        <dbReference type="ChEBI" id="CHEBI:58211"/>
        <dbReference type="ChEBI" id="CHEBI:132515"/>
        <dbReference type="ChEBI" id="CHEBI:132516"/>
        <dbReference type="EC" id="2.4.1.258"/>
    </reaction>
    <physiologicalReaction direction="left-to-right" evidence="12 14">
        <dbReference type="Rhea" id="RHEA:29528"/>
    </physiologicalReaction>
</comment>
<evidence type="ECO:0000256" key="3">
    <source>
        <dbReference type="ARBA" id="ARBA00011964"/>
    </source>
</evidence>
<gene>
    <name evidence="15" type="ORF">BLGHR1_14269</name>
</gene>
<keyword evidence="9 14" id="KW-1133">Transmembrane helix</keyword>
<evidence type="ECO:0000256" key="1">
    <source>
        <dbReference type="ARBA" id="ARBA00004477"/>
    </source>
</evidence>